<keyword evidence="2" id="KW-0813">Transport</keyword>
<feature type="transmembrane region" description="Helical" evidence="7">
    <location>
        <begin position="256"/>
        <end position="276"/>
    </location>
</feature>
<feature type="transmembrane region" description="Helical" evidence="7">
    <location>
        <begin position="76"/>
        <end position="93"/>
    </location>
</feature>
<keyword evidence="4 7" id="KW-0812">Transmembrane</keyword>
<feature type="transmembrane region" description="Helical" evidence="7">
    <location>
        <begin position="313"/>
        <end position="336"/>
    </location>
</feature>
<dbReference type="InterPro" id="IPR036259">
    <property type="entry name" value="MFS_trans_sf"/>
</dbReference>
<comment type="subcellular location">
    <subcellularLocation>
        <location evidence="1">Cell membrane</location>
        <topology evidence="1">Multi-pass membrane protein</topology>
    </subcellularLocation>
</comment>
<evidence type="ECO:0000313" key="9">
    <source>
        <dbReference type="EMBL" id="PAB60611.1"/>
    </source>
</evidence>
<dbReference type="PANTHER" id="PTHR23517">
    <property type="entry name" value="RESISTANCE PROTEIN MDTM, PUTATIVE-RELATED-RELATED"/>
    <property type="match status" value="1"/>
</dbReference>
<accession>A0A267MLY4</accession>
<evidence type="ECO:0000256" key="1">
    <source>
        <dbReference type="ARBA" id="ARBA00004651"/>
    </source>
</evidence>
<protein>
    <submittedName>
        <fullName evidence="9">MFS transporter</fullName>
    </submittedName>
</protein>
<evidence type="ECO:0000256" key="4">
    <source>
        <dbReference type="ARBA" id="ARBA00022692"/>
    </source>
</evidence>
<dbReference type="SUPFAM" id="SSF103473">
    <property type="entry name" value="MFS general substrate transporter"/>
    <property type="match status" value="1"/>
</dbReference>
<feature type="transmembrane region" description="Helical" evidence="7">
    <location>
        <begin position="167"/>
        <end position="190"/>
    </location>
</feature>
<evidence type="ECO:0000256" key="3">
    <source>
        <dbReference type="ARBA" id="ARBA00022475"/>
    </source>
</evidence>
<feature type="transmembrane region" description="Helical" evidence="7">
    <location>
        <begin position="211"/>
        <end position="234"/>
    </location>
</feature>
<dbReference type="Proteomes" id="UP000216024">
    <property type="component" value="Unassembled WGS sequence"/>
</dbReference>
<dbReference type="GO" id="GO:0022857">
    <property type="term" value="F:transmembrane transporter activity"/>
    <property type="evidence" value="ECO:0007669"/>
    <property type="project" value="InterPro"/>
</dbReference>
<dbReference type="EMBL" id="NIBG01000002">
    <property type="protein sequence ID" value="PAB60611.1"/>
    <property type="molecule type" value="Genomic_DNA"/>
</dbReference>
<dbReference type="OrthoDB" id="9773404at2"/>
<dbReference type="InterPro" id="IPR020846">
    <property type="entry name" value="MFS_dom"/>
</dbReference>
<evidence type="ECO:0000256" key="7">
    <source>
        <dbReference type="SAM" id="Phobius"/>
    </source>
</evidence>
<dbReference type="Pfam" id="PF07690">
    <property type="entry name" value="MFS_1"/>
    <property type="match status" value="1"/>
</dbReference>
<evidence type="ECO:0000313" key="10">
    <source>
        <dbReference type="Proteomes" id="UP000216024"/>
    </source>
</evidence>
<evidence type="ECO:0000259" key="8">
    <source>
        <dbReference type="PROSITE" id="PS50850"/>
    </source>
</evidence>
<keyword evidence="5 7" id="KW-1133">Transmembrane helix</keyword>
<dbReference type="CDD" id="cd06174">
    <property type="entry name" value="MFS"/>
    <property type="match status" value="1"/>
</dbReference>
<feature type="transmembrane region" description="Helical" evidence="7">
    <location>
        <begin position="47"/>
        <end position="64"/>
    </location>
</feature>
<reference evidence="9 10" key="1">
    <citation type="submission" date="2017-06" db="EMBL/GenBank/DDBJ databases">
        <title>Draft genome sequence of anaerobic fermentative bacterium Anaeromicrobium sediminis DY2726D isolated from West Pacific Ocean sediments.</title>
        <authorList>
            <person name="Zeng X."/>
        </authorList>
    </citation>
    <scope>NUCLEOTIDE SEQUENCE [LARGE SCALE GENOMIC DNA]</scope>
    <source>
        <strain evidence="9 10">DY2726D</strain>
    </source>
</reference>
<name>A0A267MLY4_9FIRM</name>
<sequence length="414" mass="45172">MSDKARKYLAIFSLSIAGGSIYLIPFLKYVFYDYQIEAMGITNQQSGLLLTMYGIGCMLLYVPGGIVADKFSPKKCLLYSLISTTILTLIYGFTNNYTVALVIWLLLAITTAFVFWSALMKTLRMIGDENDQGRIFGIYYAGNGITGAVGNGIALWAAGLASDAKGSLFNVVLVYAICTGVAAIMVALFLKDDKNENVETSKEDKFKMEDVVQLLKNPIVWIFSLVIFCGYSVYSSTSYFTPYLTNVVGISPEQSGVYSIIRTYLFMLLAPVGGYLADKVFKSTSKWFMVAFSVLALLFIGVINVPADVNPTFISILTLLPGAFGLALYGVLFSIITEAKIPVSVTATAVGIASIIGYSPDLFMSAMFGSWLDKYGNGGYTYIFTFLMGVGLVGATASYLIRRRCRNLDKVVSD</sequence>
<dbReference type="PANTHER" id="PTHR23517:SF3">
    <property type="entry name" value="INTEGRAL MEMBRANE TRANSPORT PROTEIN"/>
    <property type="match status" value="1"/>
</dbReference>
<dbReference type="InterPro" id="IPR050171">
    <property type="entry name" value="MFS_Transporters"/>
</dbReference>
<keyword evidence="6 7" id="KW-0472">Membrane</keyword>
<evidence type="ECO:0000256" key="6">
    <source>
        <dbReference type="ARBA" id="ARBA00023136"/>
    </source>
</evidence>
<evidence type="ECO:0000256" key="2">
    <source>
        <dbReference type="ARBA" id="ARBA00022448"/>
    </source>
</evidence>
<comment type="caution">
    <text evidence="9">The sequence shown here is derived from an EMBL/GenBank/DDBJ whole genome shotgun (WGS) entry which is preliminary data.</text>
</comment>
<dbReference type="AlphaFoldDB" id="A0A267MLY4"/>
<feature type="transmembrane region" description="Helical" evidence="7">
    <location>
        <begin position="7"/>
        <end position="27"/>
    </location>
</feature>
<dbReference type="GO" id="GO:0005886">
    <property type="term" value="C:plasma membrane"/>
    <property type="evidence" value="ECO:0007669"/>
    <property type="project" value="UniProtKB-SubCell"/>
</dbReference>
<proteinExistence type="predicted"/>
<feature type="transmembrane region" description="Helical" evidence="7">
    <location>
        <begin position="288"/>
        <end position="307"/>
    </location>
</feature>
<feature type="domain" description="Major facilitator superfamily (MFS) profile" evidence="8">
    <location>
        <begin position="6"/>
        <end position="406"/>
    </location>
</feature>
<feature type="transmembrane region" description="Helical" evidence="7">
    <location>
        <begin position="343"/>
        <end position="360"/>
    </location>
</feature>
<feature type="transmembrane region" description="Helical" evidence="7">
    <location>
        <begin position="140"/>
        <end position="161"/>
    </location>
</feature>
<gene>
    <name evidence="9" type="ORF">CCE28_03455</name>
</gene>
<organism evidence="9 10">
    <name type="scientific">Anaeromicrobium sediminis</name>
    <dbReference type="NCBI Taxonomy" id="1478221"/>
    <lineage>
        <taxon>Bacteria</taxon>
        <taxon>Bacillati</taxon>
        <taxon>Bacillota</taxon>
        <taxon>Clostridia</taxon>
        <taxon>Peptostreptococcales</taxon>
        <taxon>Thermotaleaceae</taxon>
        <taxon>Anaeromicrobium</taxon>
    </lineage>
</organism>
<feature type="transmembrane region" description="Helical" evidence="7">
    <location>
        <begin position="380"/>
        <end position="401"/>
    </location>
</feature>
<keyword evidence="10" id="KW-1185">Reference proteome</keyword>
<feature type="transmembrane region" description="Helical" evidence="7">
    <location>
        <begin position="99"/>
        <end position="119"/>
    </location>
</feature>
<dbReference type="RefSeq" id="WP_095131028.1">
    <property type="nucleotide sequence ID" value="NZ_NIBG01000002.1"/>
</dbReference>
<keyword evidence="3" id="KW-1003">Cell membrane</keyword>
<dbReference type="Gene3D" id="1.20.1250.20">
    <property type="entry name" value="MFS general substrate transporter like domains"/>
    <property type="match status" value="2"/>
</dbReference>
<dbReference type="InterPro" id="IPR011701">
    <property type="entry name" value="MFS"/>
</dbReference>
<dbReference type="PROSITE" id="PS50850">
    <property type="entry name" value="MFS"/>
    <property type="match status" value="1"/>
</dbReference>
<evidence type="ECO:0000256" key="5">
    <source>
        <dbReference type="ARBA" id="ARBA00022989"/>
    </source>
</evidence>